<dbReference type="OrthoDB" id="10253041at2759"/>
<sequence>MPGEDRPLYRCSKAGATVREGVELSSTKVGRLAGKSIVGISEERTTEDGVARARLDSRADDLEGGWVSKWVLKPMDEDSQPPPPPPMEDPAGPWLELEDGVLEIDGLRFTSDFCSGNLQCVRKGHDGVLELAARRDNQGTPFESRHCAWLYFRVEDKRRKKESVTLRVRSASRQAALYRAGYRPVERDGSCRRSDGSDWASLSGDAGWKRIAQHSFRWNECPDVVPPDTPSKRKSRYAQKRSDLDTPKALLEWDAEFPPSGVLEFAFCYPYSYESVCATVDALARANLGDDVYLRRETLTTSLEGRPVELLTITANDDTYFGDEPLDWRTHHDTSEKSSRGGLAFNISSEGGDDSSDDGEDSGPEGTNKPSLPKPPLLTPHRKDTEVRACSKREVVISARVHPGETPAQFVIDGLLAAVLADGPVGQALREAYVWRVVPCLNPDGVARGHYRKDARGDDQNRQYWPPPSPKPSQHPAQAALQALARSSGDRLRCLVDVHAHANKRGCFLFGNHNPLGGPDAPELLACRLSAHSRHAEWQACDFSRRKMGNSGSCRVALHHAGIADGRPRGAEPPAHAYTLECNYNKGTTATTSVVTDDPPGSVRAAWAKCSYLSPLLAAPYDPGAWRDVGRALAMALLDLAADDAARGLDDVRTTRTLDECRNWLEAQRLKERRIKAKFRPRRKKKEPLSSNS</sequence>
<evidence type="ECO:0000256" key="2">
    <source>
        <dbReference type="ARBA" id="ARBA00005988"/>
    </source>
</evidence>
<keyword evidence="7" id="KW-1185">Reference proteome</keyword>
<dbReference type="PANTHER" id="PTHR12756">
    <property type="entry name" value="CYTOSOLIC CARBOXYPEPTIDASE"/>
    <property type="match status" value="1"/>
</dbReference>
<dbReference type="PANTHER" id="PTHR12756:SF12">
    <property type="entry name" value="CYTOSOLIC CARBOXYPEPTIDASE-LIKE PROTEIN 5"/>
    <property type="match status" value="1"/>
</dbReference>
<feature type="compositionally biased region" description="Basic and acidic residues" evidence="4">
    <location>
        <begin position="452"/>
        <end position="461"/>
    </location>
</feature>
<feature type="region of interest" description="Disordered" evidence="4">
    <location>
        <begin position="446"/>
        <end position="477"/>
    </location>
</feature>
<feature type="region of interest" description="Disordered" evidence="4">
    <location>
        <begin position="331"/>
        <end position="386"/>
    </location>
</feature>
<dbReference type="GO" id="GO:0008270">
    <property type="term" value="F:zinc ion binding"/>
    <property type="evidence" value="ECO:0007669"/>
    <property type="project" value="InterPro"/>
</dbReference>
<name>A0A8J2SX14_9STRA</name>
<dbReference type="Gene3D" id="3.40.630.10">
    <property type="entry name" value="Zn peptidases"/>
    <property type="match status" value="1"/>
</dbReference>
<evidence type="ECO:0000256" key="3">
    <source>
        <dbReference type="PROSITE-ProRule" id="PRU01379"/>
    </source>
</evidence>
<evidence type="ECO:0000256" key="1">
    <source>
        <dbReference type="ARBA" id="ARBA00001947"/>
    </source>
</evidence>
<dbReference type="Pfam" id="PF00246">
    <property type="entry name" value="Peptidase_M14"/>
    <property type="match status" value="1"/>
</dbReference>
<dbReference type="InterPro" id="IPR050821">
    <property type="entry name" value="Cytosolic_carboxypeptidase"/>
</dbReference>
<comment type="caution">
    <text evidence="6">The sequence shown here is derived from an EMBL/GenBank/DDBJ whole genome shotgun (WGS) entry which is preliminary data.</text>
</comment>
<evidence type="ECO:0000259" key="5">
    <source>
        <dbReference type="PROSITE" id="PS52035"/>
    </source>
</evidence>
<evidence type="ECO:0000313" key="7">
    <source>
        <dbReference type="Proteomes" id="UP000789595"/>
    </source>
</evidence>
<comment type="caution">
    <text evidence="3">Lacks conserved residue(s) required for the propagation of feature annotation.</text>
</comment>
<gene>
    <name evidence="6" type="ORF">PECAL_5P12720</name>
</gene>
<protein>
    <recommendedName>
        <fullName evidence="5">Peptidase M14 domain-containing protein</fullName>
    </recommendedName>
</protein>
<evidence type="ECO:0000256" key="4">
    <source>
        <dbReference type="SAM" id="MobiDB-lite"/>
    </source>
</evidence>
<dbReference type="GO" id="GO:0004181">
    <property type="term" value="F:metallocarboxypeptidase activity"/>
    <property type="evidence" value="ECO:0007669"/>
    <property type="project" value="InterPro"/>
</dbReference>
<dbReference type="AlphaFoldDB" id="A0A8J2SX14"/>
<organism evidence="6 7">
    <name type="scientific">Pelagomonas calceolata</name>
    <dbReference type="NCBI Taxonomy" id="35677"/>
    <lineage>
        <taxon>Eukaryota</taxon>
        <taxon>Sar</taxon>
        <taxon>Stramenopiles</taxon>
        <taxon>Ochrophyta</taxon>
        <taxon>Pelagophyceae</taxon>
        <taxon>Pelagomonadales</taxon>
        <taxon>Pelagomonadaceae</taxon>
        <taxon>Pelagomonas</taxon>
    </lineage>
</organism>
<dbReference type="Pfam" id="PF18027">
    <property type="entry name" value="Pepdidase_M14_N"/>
    <property type="match status" value="1"/>
</dbReference>
<feature type="compositionally biased region" description="Acidic residues" evidence="4">
    <location>
        <begin position="351"/>
        <end position="363"/>
    </location>
</feature>
<dbReference type="GO" id="GO:0006508">
    <property type="term" value="P:proteolysis"/>
    <property type="evidence" value="ECO:0007669"/>
    <property type="project" value="InterPro"/>
</dbReference>
<comment type="cofactor">
    <cofactor evidence="1">
        <name>Zn(2+)</name>
        <dbReference type="ChEBI" id="CHEBI:29105"/>
    </cofactor>
</comment>
<evidence type="ECO:0000313" key="6">
    <source>
        <dbReference type="EMBL" id="CAH0376666.1"/>
    </source>
</evidence>
<dbReference type="Gene3D" id="2.60.40.3120">
    <property type="match status" value="1"/>
</dbReference>
<dbReference type="InterPro" id="IPR040626">
    <property type="entry name" value="Pepdidase_M14_N"/>
</dbReference>
<dbReference type="PROSITE" id="PS52035">
    <property type="entry name" value="PEPTIDASE_M14"/>
    <property type="match status" value="1"/>
</dbReference>
<feature type="domain" description="Peptidase M14" evidence="5">
    <location>
        <begin position="269"/>
        <end position="693"/>
    </location>
</feature>
<accession>A0A8J2SX14</accession>
<reference evidence="6" key="1">
    <citation type="submission" date="2021-11" db="EMBL/GenBank/DDBJ databases">
        <authorList>
            <consortium name="Genoscope - CEA"/>
            <person name="William W."/>
        </authorList>
    </citation>
    <scope>NUCLEOTIDE SEQUENCE</scope>
</reference>
<dbReference type="Proteomes" id="UP000789595">
    <property type="component" value="Unassembled WGS sequence"/>
</dbReference>
<dbReference type="EMBL" id="CAKKNE010000005">
    <property type="protein sequence ID" value="CAH0376666.1"/>
    <property type="molecule type" value="Genomic_DNA"/>
</dbReference>
<dbReference type="InterPro" id="IPR000834">
    <property type="entry name" value="Peptidase_M14"/>
</dbReference>
<dbReference type="SUPFAM" id="SSF53187">
    <property type="entry name" value="Zn-dependent exopeptidases"/>
    <property type="match status" value="1"/>
</dbReference>
<proteinExistence type="inferred from homology"/>
<feature type="region of interest" description="Disordered" evidence="4">
    <location>
        <begin position="222"/>
        <end position="241"/>
    </location>
</feature>
<comment type="similarity">
    <text evidence="2 3">Belongs to the peptidase M14 family.</text>
</comment>